<dbReference type="EMBL" id="PFBA01000013">
    <property type="protein sequence ID" value="PIT92656.1"/>
    <property type="molecule type" value="Genomic_DNA"/>
</dbReference>
<protein>
    <submittedName>
        <fullName evidence="3">Ribose-5-phosphate isomerase</fullName>
    </submittedName>
</protein>
<dbReference type="NCBIfam" id="NF004051">
    <property type="entry name" value="PRK05571.1"/>
    <property type="match status" value="1"/>
</dbReference>
<accession>A0A2M6WIQ0</accession>
<feature type="binding site" evidence="2">
    <location>
        <position position="103"/>
    </location>
    <ligand>
        <name>D-ribulose 5-phosphate</name>
        <dbReference type="ChEBI" id="CHEBI:58121"/>
    </ligand>
</feature>
<comment type="similarity">
    <text evidence="1">Belongs to the LacAB/RpiB family.</text>
</comment>
<evidence type="ECO:0000313" key="4">
    <source>
        <dbReference type="Proteomes" id="UP000228635"/>
    </source>
</evidence>
<evidence type="ECO:0000256" key="2">
    <source>
        <dbReference type="PIRSR" id="PIRSR005384-2"/>
    </source>
</evidence>
<name>A0A2M6WIQ0_9BACT</name>
<dbReference type="Gene3D" id="3.40.1400.10">
    <property type="entry name" value="Sugar-phosphate isomerase, RpiB/LacA/LacB"/>
    <property type="match status" value="1"/>
</dbReference>
<feature type="binding site" evidence="2">
    <location>
        <begin position="68"/>
        <end position="72"/>
    </location>
    <ligand>
        <name>D-ribulose 5-phosphate</name>
        <dbReference type="ChEBI" id="CHEBI:58121"/>
    </ligand>
</feature>
<dbReference type="InterPro" id="IPR036569">
    <property type="entry name" value="RpiB_LacA_LacB_sf"/>
</dbReference>
<evidence type="ECO:0000256" key="1">
    <source>
        <dbReference type="ARBA" id="ARBA00008754"/>
    </source>
</evidence>
<dbReference type="NCBIfam" id="TIGR00689">
    <property type="entry name" value="rpiB_lacA_lacB"/>
    <property type="match status" value="1"/>
</dbReference>
<gene>
    <name evidence="3" type="ORF">COU08_01515</name>
</gene>
<dbReference type="PIRSF" id="PIRSF005384">
    <property type="entry name" value="RpiB_LacA_B"/>
    <property type="match status" value="1"/>
</dbReference>
<feature type="binding site" evidence="2">
    <location>
        <begin position="8"/>
        <end position="9"/>
    </location>
    <ligand>
        <name>D-ribulose 5-phosphate</name>
        <dbReference type="ChEBI" id="CHEBI:58121"/>
    </ligand>
</feature>
<dbReference type="GO" id="GO:0019316">
    <property type="term" value="P:D-allose catabolic process"/>
    <property type="evidence" value="ECO:0007669"/>
    <property type="project" value="TreeGrafter"/>
</dbReference>
<feature type="binding site" evidence="2">
    <location>
        <position position="113"/>
    </location>
    <ligand>
        <name>D-ribulose 5-phosphate</name>
        <dbReference type="ChEBI" id="CHEBI:58121"/>
    </ligand>
</feature>
<feature type="binding site" evidence="2">
    <location>
        <position position="137"/>
    </location>
    <ligand>
        <name>D-ribulose 5-phosphate</name>
        <dbReference type="ChEBI" id="CHEBI:58121"/>
    </ligand>
</feature>
<reference evidence="4" key="1">
    <citation type="submission" date="2017-09" db="EMBL/GenBank/DDBJ databases">
        <title>Depth-based differentiation of microbial function through sediment-hosted aquifers and enrichment of novel symbionts in the deep terrestrial subsurface.</title>
        <authorList>
            <person name="Probst A.J."/>
            <person name="Ladd B."/>
            <person name="Jarett J.K."/>
            <person name="Geller-Mcgrath D.E."/>
            <person name="Sieber C.M.K."/>
            <person name="Emerson J.B."/>
            <person name="Anantharaman K."/>
            <person name="Thomas B.C."/>
            <person name="Malmstrom R."/>
            <person name="Stieglmeier M."/>
            <person name="Klingl A."/>
            <person name="Woyke T."/>
            <person name="Ryan C.M."/>
            <person name="Banfield J.F."/>
        </authorList>
    </citation>
    <scope>NUCLEOTIDE SEQUENCE [LARGE SCALE GENOMIC DNA]</scope>
</reference>
<dbReference type="GO" id="GO:0009052">
    <property type="term" value="P:pentose-phosphate shunt, non-oxidative branch"/>
    <property type="evidence" value="ECO:0007669"/>
    <property type="project" value="TreeGrafter"/>
</dbReference>
<dbReference type="PANTHER" id="PTHR30345">
    <property type="entry name" value="RIBOSE-5-PHOSPHATE ISOMERASE B"/>
    <property type="match status" value="1"/>
</dbReference>
<organism evidence="3 4">
    <name type="scientific">Candidatus Harrisonbacteria bacterium CG10_big_fil_rev_8_21_14_0_10_42_17</name>
    <dbReference type="NCBI Taxonomy" id="1974584"/>
    <lineage>
        <taxon>Bacteria</taxon>
        <taxon>Candidatus Harrisoniibacteriota</taxon>
    </lineage>
</organism>
<proteinExistence type="inferred from homology"/>
<dbReference type="SUPFAM" id="SSF89623">
    <property type="entry name" value="Ribose/Galactose isomerase RpiB/AlsB"/>
    <property type="match status" value="1"/>
</dbReference>
<dbReference type="Pfam" id="PF02502">
    <property type="entry name" value="LacAB_rpiB"/>
    <property type="match status" value="1"/>
</dbReference>
<dbReference type="AlphaFoldDB" id="A0A2M6WIQ0"/>
<dbReference type="GO" id="GO:0004751">
    <property type="term" value="F:ribose-5-phosphate isomerase activity"/>
    <property type="evidence" value="ECO:0007669"/>
    <property type="project" value="TreeGrafter"/>
</dbReference>
<dbReference type="Proteomes" id="UP000228635">
    <property type="component" value="Unassembled WGS sequence"/>
</dbReference>
<dbReference type="InterPro" id="IPR003500">
    <property type="entry name" value="RpiB_LacA_LacB"/>
</dbReference>
<dbReference type="PANTHER" id="PTHR30345:SF0">
    <property type="entry name" value="DNA DAMAGE-REPAIR_TOLERATION PROTEIN DRT102"/>
    <property type="match status" value="1"/>
</dbReference>
<keyword evidence="3" id="KW-0413">Isomerase</keyword>
<sequence>MTIFLGTDHAGFKLKEVLKEYLSKKGYDVQDLGATTFNESDDYPDFIFPVAKKVAEDPRNNRGIILGGSGQGEAMCANRVKDVRAAVYYGFNSDIVKLAREHNDANVLSLGARFLNESEAQEAVELFLRTGFSAEDRHGRRIRKLDV</sequence>
<comment type="caution">
    <text evidence="3">The sequence shown here is derived from an EMBL/GenBank/DDBJ whole genome shotgun (WGS) entry which is preliminary data.</text>
</comment>
<evidence type="ECO:0000313" key="3">
    <source>
        <dbReference type="EMBL" id="PIT92656.1"/>
    </source>
</evidence>
<feature type="binding site" evidence="2">
    <location>
        <position position="141"/>
    </location>
    <ligand>
        <name>D-ribulose 5-phosphate</name>
        <dbReference type="ChEBI" id="CHEBI:58121"/>
    </ligand>
</feature>